<proteinExistence type="predicted"/>
<reference evidence="1 2" key="1">
    <citation type="submission" date="2019-01" db="EMBL/GenBank/DDBJ databases">
        <title>Insights into ecological role of a new deltaproteobacterial order Candidatus Sinidesulfobacterales (Sva0485) by metagenomics and metatranscriptomics.</title>
        <authorList>
            <person name="Tan S."/>
            <person name="Liu J."/>
            <person name="Fang Y."/>
            <person name="Hedlund B."/>
            <person name="Lian Z.-H."/>
            <person name="Huang L.-Y."/>
            <person name="Li J.-T."/>
            <person name="Huang L.-N."/>
            <person name="Li W.-J."/>
            <person name="Jiang H.-C."/>
            <person name="Dong H.-L."/>
            <person name="Shu W.-S."/>
        </authorList>
    </citation>
    <scope>NUCLEOTIDE SEQUENCE [LARGE SCALE GENOMIC DNA]</scope>
    <source>
        <strain evidence="1">AP4</strain>
    </source>
</reference>
<evidence type="ECO:0000313" key="2">
    <source>
        <dbReference type="Proteomes" id="UP000322454"/>
    </source>
</evidence>
<dbReference type="EMBL" id="SHMQ01000043">
    <property type="protein sequence ID" value="RZV37165.1"/>
    <property type="molecule type" value="Genomic_DNA"/>
</dbReference>
<accession>A0A520X7S6</accession>
<dbReference type="AlphaFoldDB" id="A0A520X7S6"/>
<comment type="caution">
    <text evidence="1">The sequence shown here is derived from an EMBL/GenBank/DDBJ whole genome shotgun (WGS) entry which is preliminary data.</text>
</comment>
<organism evidence="1 2">
    <name type="scientific">Candidatus Acidulodesulfobacterium acidiphilum</name>
    <dbReference type="NCBI Taxonomy" id="2597224"/>
    <lineage>
        <taxon>Bacteria</taxon>
        <taxon>Deltaproteobacteria</taxon>
        <taxon>Candidatus Acidulodesulfobacterales</taxon>
        <taxon>Candidatus Acidulodesulfobacterium</taxon>
    </lineage>
</organism>
<name>A0A520X7S6_9DELT</name>
<sequence length="176" mass="20087">MKIIIKKNLIFAFIAAGMLFALNFINCNKVYAAVGGTLKNMQSKYKMRKISLKKLYIIQPDLSQYNYKNSGITAYEYKINKVKYEAVFNAGGVCWLEFAISNNSAVIPLSTLIEKNLYGYPILFKTLKYVPNVYEKLQYGRNVGKVIYIMQYIYENNSILQEAVMPSMSPDGSYGN</sequence>
<dbReference type="Proteomes" id="UP000322454">
    <property type="component" value="Unassembled WGS sequence"/>
</dbReference>
<evidence type="ECO:0000313" key="1">
    <source>
        <dbReference type="EMBL" id="RZV37165.1"/>
    </source>
</evidence>
<gene>
    <name evidence="1" type="ORF">EVJ48_09395</name>
</gene>
<protein>
    <submittedName>
        <fullName evidence="1">Uncharacterized protein</fullName>
    </submittedName>
</protein>